<dbReference type="SUPFAM" id="SSF52964">
    <property type="entry name" value="TolB, N-terminal domain"/>
    <property type="match status" value="1"/>
</dbReference>
<dbReference type="InterPro" id="IPR011990">
    <property type="entry name" value="TPR-like_helical_dom_sf"/>
</dbReference>
<protein>
    <submittedName>
        <fullName evidence="5">Winged helix-turn-helix domain-containing protein</fullName>
    </submittedName>
</protein>
<evidence type="ECO:0000256" key="3">
    <source>
        <dbReference type="PROSITE-ProRule" id="PRU01091"/>
    </source>
</evidence>
<organism evidence="5 6">
    <name type="scientific">Albidovulum salinarum</name>
    <dbReference type="NCBI Taxonomy" id="2984153"/>
    <lineage>
        <taxon>Bacteria</taxon>
        <taxon>Pseudomonadati</taxon>
        <taxon>Pseudomonadota</taxon>
        <taxon>Alphaproteobacteria</taxon>
        <taxon>Rhodobacterales</taxon>
        <taxon>Paracoccaceae</taxon>
        <taxon>Albidovulum</taxon>
    </lineage>
</organism>
<feature type="domain" description="OmpR/PhoB-type" evidence="4">
    <location>
        <begin position="1"/>
        <end position="93"/>
    </location>
</feature>
<dbReference type="InterPro" id="IPR036388">
    <property type="entry name" value="WH-like_DNA-bd_sf"/>
</dbReference>
<dbReference type="RefSeq" id="WP_263339715.1">
    <property type="nucleotide sequence ID" value="NZ_JAOVQO010000021.1"/>
</dbReference>
<dbReference type="InterPro" id="IPR007195">
    <property type="entry name" value="TolB_N"/>
</dbReference>
<evidence type="ECO:0000313" key="5">
    <source>
        <dbReference type="EMBL" id="MCU9850109.1"/>
    </source>
</evidence>
<dbReference type="Gene3D" id="1.10.10.10">
    <property type="entry name" value="Winged helix-like DNA-binding domain superfamily/Winged helix DNA-binding domain"/>
    <property type="match status" value="1"/>
</dbReference>
<dbReference type="Pfam" id="PF04052">
    <property type="entry name" value="TolB_N"/>
    <property type="match status" value="1"/>
</dbReference>
<dbReference type="Gene3D" id="3.40.50.10070">
    <property type="entry name" value="TolB, N-terminal domain"/>
    <property type="match status" value="1"/>
</dbReference>
<dbReference type="Proteomes" id="UP001209535">
    <property type="component" value="Unassembled WGS sequence"/>
</dbReference>
<dbReference type="PROSITE" id="PS50005">
    <property type="entry name" value="TPR"/>
    <property type="match status" value="1"/>
</dbReference>
<dbReference type="Gene3D" id="1.25.40.10">
    <property type="entry name" value="Tetratricopeptide repeat domain"/>
    <property type="match status" value="1"/>
</dbReference>
<gene>
    <name evidence="5" type="ORF">OEZ60_19115</name>
</gene>
<dbReference type="InterPro" id="IPR001867">
    <property type="entry name" value="OmpR/PhoB-type_DNA-bd"/>
</dbReference>
<accession>A0ABT2X836</accession>
<feature type="DNA-binding region" description="OmpR/PhoB-type" evidence="3">
    <location>
        <begin position="1"/>
        <end position="93"/>
    </location>
</feature>
<dbReference type="PANTHER" id="PTHR12558:SF33">
    <property type="entry name" value="BLL7664 PROTEIN"/>
    <property type="match status" value="1"/>
</dbReference>
<dbReference type="SMART" id="SM00028">
    <property type="entry name" value="TPR"/>
    <property type="match status" value="2"/>
</dbReference>
<feature type="repeat" description="TPR" evidence="2">
    <location>
        <begin position="342"/>
        <end position="375"/>
    </location>
</feature>
<evidence type="ECO:0000313" key="6">
    <source>
        <dbReference type="Proteomes" id="UP001209535"/>
    </source>
</evidence>
<dbReference type="InterPro" id="IPR016032">
    <property type="entry name" value="Sig_transdc_resp-reg_C-effctor"/>
</dbReference>
<evidence type="ECO:0000256" key="2">
    <source>
        <dbReference type="PROSITE-ProRule" id="PRU00339"/>
    </source>
</evidence>
<keyword evidence="1 3" id="KW-0238">DNA-binding</keyword>
<proteinExistence type="predicted"/>
<keyword evidence="6" id="KW-1185">Reference proteome</keyword>
<dbReference type="SUPFAM" id="SSF48452">
    <property type="entry name" value="TPR-like"/>
    <property type="match status" value="1"/>
</dbReference>
<comment type="caution">
    <text evidence="5">The sequence shown here is derived from an EMBL/GenBank/DDBJ whole genome shotgun (WGS) entry which is preliminary data.</text>
</comment>
<evidence type="ECO:0000256" key="1">
    <source>
        <dbReference type="ARBA" id="ARBA00023125"/>
    </source>
</evidence>
<dbReference type="EMBL" id="JAOVQO010000021">
    <property type="protein sequence ID" value="MCU9850109.1"/>
    <property type="molecule type" value="Genomic_DNA"/>
</dbReference>
<dbReference type="PROSITE" id="PS51755">
    <property type="entry name" value="OMPR_PHOB"/>
    <property type="match status" value="1"/>
</dbReference>
<evidence type="ECO:0000259" key="4">
    <source>
        <dbReference type="PROSITE" id="PS51755"/>
    </source>
</evidence>
<dbReference type="InterPro" id="IPR019734">
    <property type="entry name" value="TPR_rpt"/>
</dbReference>
<dbReference type="SUPFAM" id="SSF46894">
    <property type="entry name" value="C-terminal effector domain of the bipartite response regulators"/>
    <property type="match status" value="1"/>
</dbReference>
<reference evidence="5 6" key="1">
    <citation type="submission" date="2022-10" db="EMBL/GenBank/DDBJ databases">
        <title>Defluviimonas sp. nov., isolated from ocean surface sediments.</title>
        <authorList>
            <person name="He W."/>
            <person name="Wang L."/>
            <person name="Zhang D.-F."/>
        </authorList>
    </citation>
    <scope>NUCLEOTIDE SEQUENCE [LARGE SCALE GENOMIC DNA]</scope>
    <source>
        <strain evidence="5 6">WL0024</strain>
    </source>
</reference>
<sequence>MDRQFGPYRLKLAARQLVGPEGPVVLSARAFDILALLLDTPDEVVGKSTLLDAVWPGLMVEENTLQVHMSALRKALDDGMIATVHGRGYKYSGPRPVAVEATDDQFPNGSAEGGAASQPKPSIAVLPFDNMSGDPEQSYFSDGITEDIIAELGRFKEFLVIARNSSFQFRGAVRDVTDVAKTLGVQYVVEGSVRKTGNRVRVSVQLIDAARSIHVWGEHYDRDLTDIFAIQDEITQMIATRLARQARTAIASRARARPTDNMSAYECYLRALQLSANYDYDSVCKAEPVLRQAIELDPKFAVAYAMLGFVETLKFFWNTKQDDLQSGLTIARTALQLDPDEAYGHLAAGFALVYLHRFRQAEASLDRAVSLNPNDPFILTVHALLLNFTGRSDEALGKLDDAQRRDPFAVEWYGDFRGLELTTAGRYRDAVACYEKLDSLTPWSLAYLTVCYAKLGETVLAKDTLAKLKTNWPEESIDEIVDHEMDYFEDPAVCSLFRSVLRCVDNGQ</sequence>
<keyword evidence="2" id="KW-0802">TPR repeat</keyword>
<dbReference type="CDD" id="cd00383">
    <property type="entry name" value="trans_reg_C"/>
    <property type="match status" value="1"/>
</dbReference>
<name>A0ABT2X836_9RHOB</name>
<dbReference type="SMART" id="SM00862">
    <property type="entry name" value="Trans_reg_C"/>
    <property type="match status" value="1"/>
</dbReference>
<dbReference type="PANTHER" id="PTHR12558">
    <property type="entry name" value="CELL DIVISION CYCLE 16,23,27"/>
    <property type="match status" value="1"/>
</dbReference>
<dbReference type="Pfam" id="PF00486">
    <property type="entry name" value="Trans_reg_C"/>
    <property type="match status" value="1"/>
</dbReference>